<evidence type="ECO:0000313" key="3">
    <source>
        <dbReference type="Proteomes" id="UP000516514"/>
    </source>
</evidence>
<dbReference type="AlphaFoldDB" id="A0A7L7YRQ3"/>
<organism evidence="2 3">
    <name type="scientific">Candidatus Wolbachia massiliensis</name>
    <dbReference type="NCBI Taxonomy" id="1845000"/>
    <lineage>
        <taxon>Bacteria</taxon>
        <taxon>Pseudomonadati</taxon>
        <taxon>Pseudomonadota</taxon>
        <taxon>Alphaproteobacteria</taxon>
        <taxon>Rickettsiales</taxon>
        <taxon>Anaplasmataceae</taxon>
        <taxon>Wolbachieae</taxon>
        <taxon>Wolbachia</taxon>
    </lineage>
</organism>
<feature type="region of interest" description="Disordered" evidence="1">
    <location>
        <begin position="368"/>
        <end position="438"/>
    </location>
</feature>
<dbReference type="RefSeq" id="WP_191111145.1">
    <property type="nucleotide sequence ID" value="NZ_CP061738.1"/>
</dbReference>
<feature type="compositionally biased region" description="Polar residues" evidence="1">
    <location>
        <begin position="385"/>
        <end position="394"/>
    </location>
</feature>
<dbReference type="Proteomes" id="UP000516514">
    <property type="component" value="Chromosome"/>
</dbReference>
<feature type="compositionally biased region" description="Basic and acidic residues" evidence="1">
    <location>
        <begin position="550"/>
        <end position="574"/>
    </location>
</feature>
<feature type="compositionally biased region" description="Low complexity" evidence="1">
    <location>
        <begin position="635"/>
        <end position="647"/>
    </location>
</feature>
<reference evidence="2 3" key="1">
    <citation type="submission" date="2020-09" db="EMBL/GenBank/DDBJ databases">
        <title>An Earliest Endosymbiont, Wolbachia massiliensis sp. nov., Strain PL13 From the Bed Bug (Cimex hemipterius), Type strain of a New supergroup T.</title>
        <authorList>
            <person name="Laidoudi Y."/>
            <person name="Levasseur A."/>
            <person name="Medkour H."/>
            <person name="Maaloum M."/>
            <person name="BenKhedher M."/>
            <person name="Sambou M."/>
            <person name="Bassene H."/>
            <person name="Davoust B."/>
            <person name="Fenollar F."/>
            <person name="Raoult D."/>
            <person name="Mediannikov O."/>
        </authorList>
    </citation>
    <scope>NUCLEOTIDE SEQUENCE [LARGE SCALE GENOMIC DNA]</scope>
    <source>
        <strain evidence="2 3">PL13</strain>
    </source>
</reference>
<protein>
    <submittedName>
        <fullName evidence="2">Uncharacterized protein</fullName>
    </submittedName>
</protein>
<proteinExistence type="predicted"/>
<evidence type="ECO:0000256" key="1">
    <source>
        <dbReference type="SAM" id="MobiDB-lite"/>
    </source>
</evidence>
<feature type="compositionally biased region" description="Basic and acidic residues" evidence="1">
    <location>
        <begin position="396"/>
        <end position="420"/>
    </location>
</feature>
<accession>A0A7L7YRQ3</accession>
<keyword evidence="3" id="KW-1185">Reference proteome</keyword>
<evidence type="ECO:0000313" key="2">
    <source>
        <dbReference type="EMBL" id="QOD38347.1"/>
    </source>
</evidence>
<gene>
    <name evidence="2" type="ORF">ID128_00185</name>
</gene>
<dbReference type="KEGG" id="wms:ID128_00185"/>
<feature type="compositionally biased region" description="Basic and acidic residues" evidence="1">
    <location>
        <begin position="616"/>
        <end position="626"/>
    </location>
</feature>
<feature type="region of interest" description="Disordered" evidence="1">
    <location>
        <begin position="461"/>
        <end position="745"/>
    </location>
</feature>
<name>A0A7L7YRQ3_9RICK</name>
<sequence length="812" mass="89966">MPNISKMNQELVRAFNVNLCYNDIAVTNLTVRNVYQGPHKEDHIVILFDKSMSANQCMKYLDNMKERIVETFCGDESTAGISFNTKFFPFDFNKKQLIKDGKGRYRFSVPIDKSVILNLKCLLANGLAKDITGAMGRSFGEEYAEEHTDDASFDRKSYLYCMRFHDTRLQEYFIKSFSLKVKGYKSGPENIDDFLKVKDNCVYIKANVFDKIEFIKEIVEDKTSLICRDFQVPSSEDKIIEGLKFPIIDLLNEIGLPTDSIFHVSYTGSSENSILIPAATKVISNIEYYEFLSKREADYINNVFGMAVLRDIEGYTSPKHLPIFGNRGIYGIDFYNRNISYCIMSKIIESSVINENHELSIEPELFARALSPDQEPDGRGEESSYWRTRVSSPGGSHKEHPRHQDEQIKGDPRQASEKGAGKATGRGKGTGGMLFHTIDSSKPTGQFLGAAALGDVQGASGELFAPSKSDEYSKAEPKEDTASKSGSESPTKIHRGGRFCSQRKPQSNPSSGSSTPSEEPSVPNTDDRSTMKKVLSYLPPSPFRRNSNKQGRDSKISVKTDPGDIKKNQSDPKQRNTYPTRKKGGGDLFSKEKGSPILTDIRQLSETEGALPVIDTDLKSNDECKVKGQQLKPTNVSVSRNNSNSSQKSRDSGFKSGGSSLERPSAAKVKQQPHLGSGGEDEGSSSSLSGLNNTFEPSVRRKSYALPRASLANKAPTSSSSVLRNAPKDASDSNDQGKFFRHSFPSEPLTSISKISVETVVGAAFRGLSPSLLTKITKNIQEKPRDEQSKLLEQLNRQRAKDGLNSFFGNWG</sequence>
<feature type="compositionally biased region" description="Low complexity" evidence="1">
    <location>
        <begin position="505"/>
        <end position="524"/>
    </location>
</feature>
<feature type="compositionally biased region" description="Gly residues" evidence="1">
    <location>
        <begin position="422"/>
        <end position="432"/>
    </location>
</feature>
<dbReference type="EMBL" id="CP061738">
    <property type="protein sequence ID" value="QOD38347.1"/>
    <property type="molecule type" value="Genomic_DNA"/>
</dbReference>
<feature type="compositionally biased region" description="Basic and acidic residues" evidence="1">
    <location>
        <begin position="468"/>
        <end position="482"/>
    </location>
</feature>